<sequence length="387" mass="43144">MQFLTSELAAKSHSTIDVARGFSLLPATFSEAMSLDRRLTDPLRRIVLLTKRDVSAGTVAVLIKAAKRQPLGLVVCVDREALRLRNQDYLIDDLGSIPNVQWLRPKFNDDELLAAVRNSRQALLRVPELELASALVNREFSLRYQPKVVRGDGQNWKTAEVEALLRWEHPTRGSVGPMDFLPELEAFGMMRTVSEFVLHEAAAQLLRWRKGGLELSACINLASSQLNNPKLADRYETIVKERGLECSNFTFEIVEHNLADSNAPHLQVVKQLRERGFRISLDHFGIAAASLGKLIELPVDEIKIHSAALKRARQDDVVQKMLAAVTGLAHNLGISVCAEGVEEQETYDFLEKIECDKLQGYLISEAVMPDLIQSGYSAESIDIHAVA</sequence>
<dbReference type="EMBL" id="CP016268">
    <property type="protein sequence ID" value="ANO49832.1"/>
    <property type="molecule type" value="Genomic_DNA"/>
</dbReference>
<dbReference type="PANTHER" id="PTHR33121:SF70">
    <property type="entry name" value="SIGNALING PROTEIN YKOW"/>
    <property type="match status" value="1"/>
</dbReference>
<evidence type="ECO:0000259" key="1">
    <source>
        <dbReference type="PROSITE" id="PS50883"/>
    </source>
</evidence>
<keyword evidence="3" id="KW-1185">Reference proteome</keyword>
<dbReference type="Pfam" id="PF00563">
    <property type="entry name" value="EAL"/>
    <property type="match status" value="1"/>
</dbReference>
<dbReference type="OrthoDB" id="9812358at2"/>
<dbReference type="InterPro" id="IPR035919">
    <property type="entry name" value="EAL_sf"/>
</dbReference>
<dbReference type="RefSeq" id="WP_068611636.1">
    <property type="nucleotide sequence ID" value="NZ_CP016268.1"/>
</dbReference>
<dbReference type="AlphaFoldDB" id="A0A193LBG1"/>
<organism evidence="2 3">
    <name type="scientific">Woeseia oceani</name>
    <dbReference type="NCBI Taxonomy" id="1548547"/>
    <lineage>
        <taxon>Bacteria</taxon>
        <taxon>Pseudomonadati</taxon>
        <taxon>Pseudomonadota</taxon>
        <taxon>Gammaproteobacteria</taxon>
        <taxon>Woeseiales</taxon>
        <taxon>Woeseiaceae</taxon>
        <taxon>Woeseia</taxon>
    </lineage>
</organism>
<gene>
    <name evidence="2" type="ORF">BA177_00125</name>
</gene>
<evidence type="ECO:0000313" key="2">
    <source>
        <dbReference type="EMBL" id="ANO49832.1"/>
    </source>
</evidence>
<dbReference type="Proteomes" id="UP000092695">
    <property type="component" value="Chromosome"/>
</dbReference>
<dbReference type="InterPro" id="IPR050706">
    <property type="entry name" value="Cyclic-di-GMP_PDE-like"/>
</dbReference>
<dbReference type="Gene3D" id="3.20.20.450">
    <property type="entry name" value="EAL domain"/>
    <property type="match status" value="1"/>
</dbReference>
<dbReference type="PROSITE" id="PS50883">
    <property type="entry name" value="EAL"/>
    <property type="match status" value="1"/>
</dbReference>
<proteinExistence type="predicted"/>
<protein>
    <recommendedName>
        <fullName evidence="1">EAL domain-containing protein</fullName>
    </recommendedName>
</protein>
<evidence type="ECO:0000313" key="3">
    <source>
        <dbReference type="Proteomes" id="UP000092695"/>
    </source>
</evidence>
<dbReference type="KEGG" id="woc:BA177_00125"/>
<dbReference type="InterPro" id="IPR001633">
    <property type="entry name" value="EAL_dom"/>
</dbReference>
<dbReference type="PANTHER" id="PTHR33121">
    <property type="entry name" value="CYCLIC DI-GMP PHOSPHODIESTERASE PDEF"/>
    <property type="match status" value="1"/>
</dbReference>
<dbReference type="STRING" id="1548547.BA177_00125"/>
<dbReference type="CDD" id="cd01948">
    <property type="entry name" value="EAL"/>
    <property type="match status" value="1"/>
</dbReference>
<accession>A0A193LBG1</accession>
<reference evidence="2 3" key="1">
    <citation type="submission" date="2016-06" db="EMBL/GenBank/DDBJ databases">
        <title>Complete genome sequence of a deep-branching marine Gamma Proteobacterium Woeseia oceani type strain XK5.</title>
        <authorList>
            <person name="Mu D."/>
            <person name="Du Z."/>
        </authorList>
    </citation>
    <scope>NUCLEOTIDE SEQUENCE [LARGE SCALE GENOMIC DNA]</scope>
    <source>
        <strain evidence="2 3">XK5</strain>
    </source>
</reference>
<name>A0A193LBG1_9GAMM</name>
<dbReference type="GO" id="GO:0071111">
    <property type="term" value="F:cyclic-guanylate-specific phosphodiesterase activity"/>
    <property type="evidence" value="ECO:0007669"/>
    <property type="project" value="InterPro"/>
</dbReference>
<feature type="domain" description="EAL" evidence="1">
    <location>
        <begin position="124"/>
        <end position="380"/>
    </location>
</feature>
<dbReference type="SUPFAM" id="SSF141868">
    <property type="entry name" value="EAL domain-like"/>
    <property type="match status" value="1"/>
</dbReference>
<dbReference type="SMART" id="SM00052">
    <property type="entry name" value="EAL"/>
    <property type="match status" value="1"/>
</dbReference>